<name>A0A023EYQ7_TRIIF</name>
<dbReference type="GO" id="GO:0015074">
    <property type="term" value="P:DNA integration"/>
    <property type="evidence" value="ECO:0007669"/>
    <property type="project" value="InterPro"/>
</dbReference>
<dbReference type="SUPFAM" id="SSF56672">
    <property type="entry name" value="DNA/RNA polymerases"/>
    <property type="match status" value="1"/>
</dbReference>
<dbReference type="Gene3D" id="3.30.420.10">
    <property type="entry name" value="Ribonuclease H-like superfamily/Ribonuclease H"/>
    <property type="match status" value="1"/>
</dbReference>
<evidence type="ECO:0000256" key="1">
    <source>
        <dbReference type="SAM" id="MobiDB-lite"/>
    </source>
</evidence>
<evidence type="ECO:0000259" key="2">
    <source>
        <dbReference type="PROSITE" id="PS50994"/>
    </source>
</evidence>
<organism evidence="3">
    <name type="scientific">Triatoma infestans</name>
    <name type="common">Assassin bug</name>
    <dbReference type="NCBI Taxonomy" id="30076"/>
    <lineage>
        <taxon>Eukaryota</taxon>
        <taxon>Metazoa</taxon>
        <taxon>Ecdysozoa</taxon>
        <taxon>Arthropoda</taxon>
        <taxon>Hexapoda</taxon>
        <taxon>Insecta</taxon>
        <taxon>Pterygota</taxon>
        <taxon>Neoptera</taxon>
        <taxon>Paraneoptera</taxon>
        <taxon>Hemiptera</taxon>
        <taxon>Heteroptera</taxon>
        <taxon>Panheteroptera</taxon>
        <taxon>Cimicomorpha</taxon>
        <taxon>Reduviidae</taxon>
        <taxon>Triatominae</taxon>
        <taxon>Triatoma</taxon>
    </lineage>
</organism>
<dbReference type="Pfam" id="PF18701">
    <property type="entry name" value="DUF5641"/>
    <property type="match status" value="1"/>
</dbReference>
<dbReference type="InterPro" id="IPR005312">
    <property type="entry name" value="DUF1759"/>
</dbReference>
<feature type="non-terminal residue" evidence="3">
    <location>
        <position position="1743"/>
    </location>
</feature>
<dbReference type="Pfam" id="PF05380">
    <property type="entry name" value="Peptidase_A17"/>
    <property type="match status" value="1"/>
</dbReference>
<dbReference type="PANTHER" id="PTHR47331:SF5">
    <property type="entry name" value="RIBONUCLEASE H"/>
    <property type="match status" value="1"/>
</dbReference>
<proteinExistence type="evidence at transcript level"/>
<sequence length="1743" mass="194857">AVLFTRQISVSTATLESTVTRLEALSPDSPSLRLDVTWLLEKLRADYTSANEKLQPYLNLEVLPEGLNEETLLAGMHKLEELLAKGELHANGVLSAATSHPLASSTHLDPRLSLAPNPLNQTSLTLSELPRLTLPKFNGTSDWDEFYNKFMTLVHDNVMLSPKQKLLYLINHLAGQAYDKISKLPLNDESYETALKVLTERYHKKRVIVKKYCRNLWNLPKAVRNSSDSIRQLIDAYELNFSSLTSLQVDEPYRVIYTYYLLSQLDPPLREKFEGTVKDKDKIPQIAEIISFLTDVAERKEEANSEDVPVVERADSPKRRSKASKNRKLSDFSKSKYNSASLTAQACQLKCSLCGGLHPIVQCSTLLRLTPSERYTLIKWHTLCAVCLNKKHQGACADLQACAKCNSRRHHSLLHFESKSVSATALPMSSAPHNNEEGLPTAVPSSATACVSTNSSMPSSILLATSLVRLQVSPNNYVVVRAILDSASQVSFISESCANKLKVNLVHDPFVVSGVGTTSVPSTTSCHLAVGTLSGELISQSHCFHVLPQISRVTPCVGIANQVTRATEGLVLADPTFGVPSKVDALLGADLTASSFVGPVRHLGDGLPQAVFTRFGYVLMGAAPIALNGNACNFNQHVPPQSLVSSAAEDDLARTLRRFWEVEEPPPAPAALSPEDQRCEEFFLRTTKRLPSGRYEVSLPLRQEQLSSLGDSYSPALSRFQALERKFVKYPEFKARYMEFMRDYLIQGHMAPVTTATFPKYYIPHHGIFKSHGDRSKIRVVFDASCKTSSGYSLNDVLMTGPKLQALISNILTLFRIYRFVFVADIKQMFRQILVRGADCAYQCILWRSNILEPIQTYALKTVTYGLSCAPYLAIRSLQQLACDEAEAFPRASKLVLENFFVDDLAAGAHTLEEAQELQNEIFALLAKGGFVLDKWASNHPQLWKATCFNEVATYLIEPQSVLGLVWKPNPDVFEFPAAEMVFGKDAPLTKRSVMAQTAKLYDPCGWIAPVIFKAKCFLQTLWRNHLDWDTPLSDDLSQPWKGFVTMLSTSLAEIKIARPLGSASPPIQLHGFADASQLGYAAVLYIRSASQQGVCCTLLTAKTKVAPLKTMTVPRLELSGAHLLAKLAHHFRELLSRHMSIDKIFLWTDSAIVLEWIKTPSYLLKTFVANRVAQISELTEGAKWSHIPGDVNPADLASRGCYPNELISSPMWWTGPPWLYECEEFWPSMPPPAIVDDQLLELKPVAPCSLAVTQCDAQLFSSVSSWDKCLRIVTLMIKWFPSRLKGNNLTPLECRRLAHNYLMRYIQSSGLPEDLLAVKRNKPARTAIQRLVPYIDDFGLMRVRGRLTNALNYEGQHPIILPKKHYLIDLLIRHTHIRLGHAGPSQVQFQLSLTYWILAARQVIRTMIFNCVECFRVNPRNTPPLMADLPPERVNPAPVFYHTGIDYCGPFIVKPYSLRKAPLIKIYLCILVCFAVKAVHLEVALDLSTDSFLDVLRRFISRRGCPKQIFSDCGTNFKGAERVLQREFNLILKDPLNNKIVQNFAVENKIEFSFLPPAAPSMGGLWERAVRSTKFHLRRVIGVNILTLFQFTSLATQIEGILNSRPLAAMPSSPGELQPLTPGHFIIGRAITAPPEQDCAEPNDGSLQHYKLIQALTQRFWKQWRMEYLATLQSRAKWFHPGSNLKVDDVVVVEEPNCPPRQWPLGQIIKVYSAPDGVVRKAEVRTLSGTFLRAASKLYCLP</sequence>
<dbReference type="PROSITE" id="PS50994">
    <property type="entry name" value="INTEGRASE"/>
    <property type="match status" value="1"/>
</dbReference>
<dbReference type="CDD" id="cd00303">
    <property type="entry name" value="retropepsin_like"/>
    <property type="match status" value="1"/>
</dbReference>
<dbReference type="InterPro" id="IPR001584">
    <property type="entry name" value="Integrase_cat-core"/>
</dbReference>
<dbReference type="Pfam" id="PF17921">
    <property type="entry name" value="Integrase_H2C2"/>
    <property type="match status" value="1"/>
</dbReference>
<dbReference type="Gene3D" id="2.40.70.10">
    <property type="entry name" value="Acid Proteases"/>
    <property type="match status" value="1"/>
</dbReference>
<dbReference type="InterPro" id="IPR008042">
    <property type="entry name" value="Retrotrans_Pao"/>
</dbReference>
<feature type="non-terminal residue" evidence="3">
    <location>
        <position position="1"/>
    </location>
</feature>
<dbReference type="InterPro" id="IPR040676">
    <property type="entry name" value="DUF5641"/>
</dbReference>
<dbReference type="EMBL" id="GBBI01004409">
    <property type="protein sequence ID" value="JAC14303.1"/>
    <property type="molecule type" value="mRNA"/>
</dbReference>
<dbReference type="InterPro" id="IPR021109">
    <property type="entry name" value="Peptidase_aspartic_dom_sf"/>
</dbReference>
<dbReference type="GO" id="GO:0042575">
    <property type="term" value="C:DNA polymerase complex"/>
    <property type="evidence" value="ECO:0007669"/>
    <property type="project" value="UniProtKB-ARBA"/>
</dbReference>
<dbReference type="InterPro" id="IPR012337">
    <property type="entry name" value="RNaseH-like_sf"/>
</dbReference>
<feature type="domain" description="Integrase catalytic" evidence="2">
    <location>
        <begin position="1435"/>
        <end position="1631"/>
    </location>
</feature>
<dbReference type="SUPFAM" id="SSF53098">
    <property type="entry name" value="Ribonuclease H-like"/>
    <property type="match status" value="1"/>
</dbReference>
<dbReference type="GO" id="GO:0003676">
    <property type="term" value="F:nucleic acid binding"/>
    <property type="evidence" value="ECO:0007669"/>
    <property type="project" value="InterPro"/>
</dbReference>
<protein>
    <submittedName>
        <fullName evidence="3">Putative bel12 ag transposon polyprotein</fullName>
    </submittedName>
</protein>
<feature type="region of interest" description="Disordered" evidence="1">
    <location>
        <begin position="304"/>
        <end position="330"/>
    </location>
</feature>
<dbReference type="PANTHER" id="PTHR47331">
    <property type="entry name" value="PHD-TYPE DOMAIN-CONTAINING PROTEIN"/>
    <property type="match status" value="1"/>
</dbReference>
<reference evidence="3" key="1">
    <citation type="journal article" date="2014" name="PLoS Negl. Trop. Dis.">
        <title>An updated insight into the Sialotranscriptome of Triatoma infestans: developmental stage and geographic variations.</title>
        <authorList>
            <person name="Schwarz A."/>
            <person name="Medrano-Mercado N."/>
            <person name="Schaub G.A."/>
            <person name="Struchiner C.J."/>
            <person name="Bargues M.D."/>
            <person name="Levy M.Z."/>
            <person name="Ribeiro J.M."/>
        </authorList>
    </citation>
    <scope>NUCLEOTIDE SEQUENCE</scope>
    <source>
        <strain evidence="3">Chile</strain>
        <tissue evidence="3">Salivary glands</tissue>
    </source>
</reference>
<dbReference type="InterPro" id="IPR041588">
    <property type="entry name" value="Integrase_H2C2"/>
</dbReference>
<accession>A0A023EYQ7</accession>
<dbReference type="InterPro" id="IPR036397">
    <property type="entry name" value="RNaseH_sf"/>
</dbReference>
<dbReference type="InterPro" id="IPR043502">
    <property type="entry name" value="DNA/RNA_pol_sf"/>
</dbReference>
<dbReference type="Pfam" id="PF03564">
    <property type="entry name" value="DUF1759"/>
    <property type="match status" value="1"/>
</dbReference>
<evidence type="ECO:0000313" key="3">
    <source>
        <dbReference type="EMBL" id="JAC14303.1"/>
    </source>
</evidence>
<dbReference type="GO" id="GO:0071897">
    <property type="term" value="P:DNA biosynthetic process"/>
    <property type="evidence" value="ECO:0007669"/>
    <property type="project" value="UniProtKB-ARBA"/>
</dbReference>